<dbReference type="Proteomes" id="UP000095472">
    <property type="component" value="Chromosome"/>
</dbReference>
<accession>A0ACD5GVC1</accession>
<evidence type="ECO:0000313" key="2">
    <source>
        <dbReference type="Proteomes" id="UP000095472"/>
    </source>
</evidence>
<dbReference type="EMBL" id="CP182909">
    <property type="protein sequence ID" value="XPM64913.1"/>
    <property type="molecule type" value="Genomic_DNA"/>
</dbReference>
<organism evidence="1 2">
    <name type="scientific">Desertifilum tharense IPPAS B-1220</name>
    <dbReference type="NCBI Taxonomy" id="1781255"/>
    <lineage>
        <taxon>Bacteria</taxon>
        <taxon>Bacillati</taxon>
        <taxon>Cyanobacteriota</taxon>
        <taxon>Cyanophyceae</taxon>
        <taxon>Desertifilales</taxon>
        <taxon>Desertifilaceae</taxon>
        <taxon>Desertifilum</taxon>
    </lineage>
</organism>
<sequence>MSKSNRSSEAAESVKGEGFLIALVGWMPLSIGRLLRQVVYRFIFGRLGRSVRINPGVEFICAQGIELGHGVKLDRGASLRNHSSRGRIRLGNEVSLDMGVMVKTHIQGNICIGDRTYIGTLHLSIGSDPLYRRRLFNCFPLRHLCQ</sequence>
<gene>
    <name evidence="1" type="ORF">BH720_003100</name>
</gene>
<proteinExistence type="predicted"/>
<name>A0ACD5GVC1_9CYAN</name>
<protein>
    <submittedName>
        <fullName evidence="1">Uncharacterized protein</fullName>
    </submittedName>
</protein>
<evidence type="ECO:0000313" key="1">
    <source>
        <dbReference type="EMBL" id="XPM64913.1"/>
    </source>
</evidence>
<reference evidence="1 2" key="1">
    <citation type="journal article" date="2016" name="Genome Announc.">
        <title>Draft Genome Sequence of the Thermotolerant Cyanobacterium Desertifilum sp. IPPAS B-1220.</title>
        <authorList>
            <person name="Mironov K.S."/>
            <person name="Sinetova M.A."/>
            <person name="Bolatkhan K."/>
            <person name="Zayadan B.K."/>
            <person name="Ustinova V.V."/>
            <person name="Kupriyanova E.V."/>
            <person name="Skrypnik A.N."/>
            <person name="Gogoleva N.E."/>
            <person name="Gogolev Y.V."/>
            <person name="Los D.A."/>
        </authorList>
    </citation>
    <scope>NUCLEOTIDE SEQUENCE [LARGE SCALE GENOMIC DNA]</scope>
    <source>
        <strain evidence="1 2">IPPAS B-1220</strain>
    </source>
</reference>
<keyword evidence="2" id="KW-1185">Reference proteome</keyword>